<dbReference type="Proteomes" id="UP000314294">
    <property type="component" value="Unassembled WGS sequence"/>
</dbReference>
<sequence>MLHISVALRFLQEAAQIRSARDQNRIRSARQQNRINEPRQPTEHSPNSLRSFGGRNRIYVAHKDPRAAQRVDRVPKGIRDIKIT</sequence>
<protein>
    <submittedName>
        <fullName evidence="2">Uncharacterized protein</fullName>
    </submittedName>
</protein>
<organism evidence="2 3">
    <name type="scientific">Liparis tanakae</name>
    <name type="common">Tanaka's snailfish</name>
    <dbReference type="NCBI Taxonomy" id="230148"/>
    <lineage>
        <taxon>Eukaryota</taxon>
        <taxon>Metazoa</taxon>
        <taxon>Chordata</taxon>
        <taxon>Craniata</taxon>
        <taxon>Vertebrata</taxon>
        <taxon>Euteleostomi</taxon>
        <taxon>Actinopterygii</taxon>
        <taxon>Neopterygii</taxon>
        <taxon>Teleostei</taxon>
        <taxon>Neoteleostei</taxon>
        <taxon>Acanthomorphata</taxon>
        <taxon>Eupercaria</taxon>
        <taxon>Perciformes</taxon>
        <taxon>Cottioidei</taxon>
        <taxon>Cottales</taxon>
        <taxon>Liparidae</taxon>
        <taxon>Liparis</taxon>
    </lineage>
</organism>
<comment type="caution">
    <text evidence="2">The sequence shown here is derived from an EMBL/GenBank/DDBJ whole genome shotgun (WGS) entry which is preliminary data.</text>
</comment>
<dbReference type="AlphaFoldDB" id="A0A4Z2ERA7"/>
<feature type="region of interest" description="Disordered" evidence="1">
    <location>
        <begin position="19"/>
        <end position="84"/>
    </location>
</feature>
<dbReference type="EMBL" id="SRLO01003786">
    <property type="protein sequence ID" value="TNN31121.1"/>
    <property type="molecule type" value="Genomic_DNA"/>
</dbReference>
<evidence type="ECO:0000256" key="1">
    <source>
        <dbReference type="SAM" id="MobiDB-lite"/>
    </source>
</evidence>
<keyword evidence="3" id="KW-1185">Reference proteome</keyword>
<name>A0A4Z2ERA7_9TELE</name>
<evidence type="ECO:0000313" key="2">
    <source>
        <dbReference type="EMBL" id="TNN31121.1"/>
    </source>
</evidence>
<proteinExistence type="predicted"/>
<feature type="compositionally biased region" description="Basic and acidic residues" evidence="1">
    <location>
        <begin position="61"/>
        <end position="84"/>
    </location>
</feature>
<evidence type="ECO:0000313" key="3">
    <source>
        <dbReference type="Proteomes" id="UP000314294"/>
    </source>
</evidence>
<accession>A0A4Z2ERA7</accession>
<reference evidence="2 3" key="1">
    <citation type="submission" date="2019-03" db="EMBL/GenBank/DDBJ databases">
        <title>First draft genome of Liparis tanakae, snailfish: a comprehensive survey of snailfish specific genes.</title>
        <authorList>
            <person name="Kim W."/>
            <person name="Song I."/>
            <person name="Jeong J.-H."/>
            <person name="Kim D."/>
            <person name="Kim S."/>
            <person name="Ryu S."/>
            <person name="Song J.Y."/>
            <person name="Lee S.K."/>
        </authorList>
    </citation>
    <scope>NUCLEOTIDE SEQUENCE [LARGE SCALE GENOMIC DNA]</scope>
    <source>
        <tissue evidence="2">Muscle</tissue>
    </source>
</reference>
<gene>
    <name evidence="2" type="ORF">EYF80_058728</name>
</gene>